<dbReference type="SUPFAM" id="SSF140459">
    <property type="entry name" value="PE/PPE dimer-like"/>
    <property type="match status" value="1"/>
</dbReference>
<comment type="caution">
    <text evidence="4">The sequence shown here is derived from an EMBL/GenBank/DDBJ whole genome shotgun (WGS) entry which is preliminary data.</text>
</comment>
<comment type="similarity">
    <text evidence="1">Belongs to the mycobacterial PPE family.</text>
</comment>
<evidence type="ECO:0000259" key="2">
    <source>
        <dbReference type="Pfam" id="PF00823"/>
    </source>
</evidence>
<evidence type="ECO:0000259" key="3">
    <source>
        <dbReference type="Pfam" id="PF12484"/>
    </source>
</evidence>
<evidence type="ECO:0000313" key="5">
    <source>
        <dbReference type="Proteomes" id="UP000193317"/>
    </source>
</evidence>
<proteinExistence type="inferred from homology"/>
<dbReference type="Pfam" id="PF12484">
    <property type="entry name" value="PPE-SVP"/>
    <property type="match status" value="1"/>
</dbReference>
<dbReference type="AlphaFoldDB" id="A0A1X2DKG8"/>
<dbReference type="GO" id="GO:0052572">
    <property type="term" value="P:response to host immune response"/>
    <property type="evidence" value="ECO:0007669"/>
    <property type="project" value="TreeGrafter"/>
</dbReference>
<dbReference type="InterPro" id="IPR000030">
    <property type="entry name" value="PPE_dom"/>
</dbReference>
<gene>
    <name evidence="4" type="ORF">AWC27_14555</name>
</gene>
<protein>
    <recommendedName>
        <fullName evidence="6">PPE family protein</fullName>
    </recommendedName>
</protein>
<evidence type="ECO:0000313" key="4">
    <source>
        <dbReference type="EMBL" id="ORW88149.1"/>
    </source>
</evidence>
<dbReference type="InterPro" id="IPR038332">
    <property type="entry name" value="PPE_sf"/>
</dbReference>
<feature type="domain" description="PPE" evidence="2">
    <location>
        <begin position="1"/>
        <end position="150"/>
    </location>
</feature>
<dbReference type="PANTHER" id="PTHR46766">
    <property type="entry name" value="GLUTAMINE-RICH PROTEIN 2"/>
    <property type="match status" value="1"/>
</dbReference>
<dbReference type="EMBL" id="LQPW01000176">
    <property type="protein sequence ID" value="ORW88149.1"/>
    <property type="molecule type" value="Genomic_DNA"/>
</dbReference>
<evidence type="ECO:0000256" key="1">
    <source>
        <dbReference type="ARBA" id="ARBA00010652"/>
    </source>
</evidence>
<dbReference type="InterPro" id="IPR022171">
    <property type="entry name" value="PPE_C"/>
</dbReference>
<dbReference type="PANTHER" id="PTHR46766:SF1">
    <property type="entry name" value="GLUTAMINE-RICH PROTEIN 2"/>
    <property type="match status" value="1"/>
</dbReference>
<dbReference type="Proteomes" id="UP000193317">
    <property type="component" value="Unassembled WGS sequence"/>
</dbReference>
<organism evidence="4 5">
    <name type="scientific">Mycobacterium szulgai</name>
    <dbReference type="NCBI Taxonomy" id="1787"/>
    <lineage>
        <taxon>Bacteria</taxon>
        <taxon>Bacillati</taxon>
        <taxon>Actinomycetota</taxon>
        <taxon>Actinomycetes</taxon>
        <taxon>Mycobacteriales</taxon>
        <taxon>Mycobacteriaceae</taxon>
        <taxon>Mycobacterium</taxon>
    </lineage>
</organism>
<dbReference type="Pfam" id="PF00823">
    <property type="entry name" value="PPE"/>
    <property type="match status" value="1"/>
</dbReference>
<name>A0A1X2DKG8_MYCSZ</name>
<accession>A0A1X2DKG8</accession>
<feature type="domain" description="PPE family C-terminal" evidence="3">
    <location>
        <begin position="246"/>
        <end position="327"/>
    </location>
</feature>
<evidence type="ECO:0008006" key="6">
    <source>
        <dbReference type="Google" id="ProtNLM"/>
    </source>
</evidence>
<sequence length="331" mass="32684">MYAGPGSGPMLAAASAWDELASDLAFAASGYGSVISELTSSAWIGPASAVMVAAVAPYVAWLSTTAVQAETASTQARAAAVAYETAFAMTLPPPAIAANRALLLMLIATNLFGQNAGAIAAAEFHYAEMWAQDAAAMFGYAESAAMAAALTPFTPPPTIAGLVGATALAAATGLSPTEWAVLLASLATAEGFIYDGAGFTLNIEQIAQMLIVAPSGATLATADGVAQAGAGSLAPVLAHGAAIEVSATFGAAASVGRLSVPPTWTPAPASPSAPPVAAAASPVSFVRPAATGTTASLLRGLPVSGRGRTTNFGQRRQGFSPTVVHRPVAAG</sequence>
<keyword evidence="5" id="KW-1185">Reference proteome</keyword>
<dbReference type="Gene3D" id="1.20.1260.20">
    <property type="entry name" value="PPE superfamily"/>
    <property type="match status" value="1"/>
</dbReference>
<reference evidence="4 5" key="1">
    <citation type="submission" date="2016-01" db="EMBL/GenBank/DDBJ databases">
        <title>The new phylogeny of the genus Mycobacterium.</title>
        <authorList>
            <person name="Tarcisio F."/>
            <person name="Conor M."/>
            <person name="Antonella G."/>
            <person name="Elisabetta G."/>
            <person name="Giulia F.S."/>
            <person name="Sara T."/>
            <person name="Anna F."/>
            <person name="Clotilde B."/>
            <person name="Roberto B."/>
            <person name="Veronica D.S."/>
            <person name="Fabio R."/>
            <person name="Monica P."/>
            <person name="Olivier J."/>
            <person name="Enrico T."/>
            <person name="Nicola S."/>
        </authorList>
    </citation>
    <scope>NUCLEOTIDE SEQUENCE [LARGE SCALE GENOMIC DNA]</scope>
    <source>
        <strain evidence="4 5">DSM 44166</strain>
    </source>
</reference>